<keyword evidence="3" id="KW-1185">Reference proteome</keyword>
<accession>A0A1I1YYX8</accession>
<sequence length="68" mass="8057">MLDSIFEPGVTGISPFAIIISLYLAYYVHNDARNHNNPRALLWAFGTFMAWIIFFPLYWFKNMRGRRD</sequence>
<evidence type="ECO:0000313" key="3">
    <source>
        <dbReference type="Proteomes" id="UP000198896"/>
    </source>
</evidence>
<keyword evidence="1" id="KW-0472">Membrane</keyword>
<dbReference type="AlphaFoldDB" id="A0A1I1YYX8"/>
<evidence type="ECO:0000256" key="1">
    <source>
        <dbReference type="SAM" id="Phobius"/>
    </source>
</evidence>
<feature type="transmembrane region" description="Helical" evidence="1">
    <location>
        <begin position="40"/>
        <end position="60"/>
    </location>
</feature>
<organism evidence="2 3">
    <name type="scientific">Succiniclasticum ruminis DSM 9236</name>
    <dbReference type="NCBI Taxonomy" id="1123323"/>
    <lineage>
        <taxon>Bacteria</taxon>
        <taxon>Bacillati</taxon>
        <taxon>Bacillota</taxon>
        <taxon>Negativicutes</taxon>
        <taxon>Acidaminococcales</taxon>
        <taxon>Acidaminococcaceae</taxon>
        <taxon>Succiniclasticum</taxon>
    </lineage>
</organism>
<dbReference type="RefSeq" id="WP_093912865.1">
    <property type="nucleotide sequence ID" value="NZ_FONL01000003.1"/>
</dbReference>
<proteinExistence type="predicted"/>
<keyword evidence="1" id="KW-1133">Transmembrane helix</keyword>
<gene>
    <name evidence="2" type="ORF">SAMN05216245_10318</name>
</gene>
<dbReference type="Proteomes" id="UP000198896">
    <property type="component" value="Unassembled WGS sequence"/>
</dbReference>
<keyword evidence="1" id="KW-0812">Transmembrane</keyword>
<evidence type="ECO:0000313" key="2">
    <source>
        <dbReference type="EMBL" id="SFE23373.1"/>
    </source>
</evidence>
<dbReference type="STRING" id="1123323.SAMN05216245_10318"/>
<reference evidence="2 3" key="1">
    <citation type="submission" date="2016-10" db="EMBL/GenBank/DDBJ databases">
        <authorList>
            <person name="de Groot N.N."/>
        </authorList>
    </citation>
    <scope>NUCLEOTIDE SEQUENCE [LARGE SCALE GENOMIC DNA]</scope>
    <source>
        <strain evidence="2 3">DSM 9236</strain>
    </source>
</reference>
<dbReference type="OrthoDB" id="9847054at2"/>
<protein>
    <submittedName>
        <fullName evidence="2">Uncharacterized protein</fullName>
    </submittedName>
</protein>
<name>A0A1I1YYX8_9FIRM</name>
<feature type="transmembrane region" description="Helical" evidence="1">
    <location>
        <begin position="9"/>
        <end position="28"/>
    </location>
</feature>
<dbReference type="EMBL" id="FONL01000003">
    <property type="protein sequence ID" value="SFE23373.1"/>
    <property type="molecule type" value="Genomic_DNA"/>
</dbReference>